<evidence type="ECO:0000256" key="2">
    <source>
        <dbReference type="ARBA" id="ARBA00022603"/>
    </source>
</evidence>
<evidence type="ECO:0000259" key="4">
    <source>
        <dbReference type="Pfam" id="PF08241"/>
    </source>
</evidence>
<organism evidence="5 6">
    <name type="scientific">Pichia sorbitophila (strain ATCC MYA-4447 / BCRC 22081 / CBS 7064 / NBRC 10061 / NRRL Y-12695)</name>
    <name type="common">Hybrid yeast</name>
    <dbReference type="NCBI Taxonomy" id="559304"/>
    <lineage>
        <taxon>Eukaryota</taxon>
        <taxon>Fungi</taxon>
        <taxon>Dikarya</taxon>
        <taxon>Ascomycota</taxon>
        <taxon>Saccharomycotina</taxon>
        <taxon>Pichiomycetes</taxon>
        <taxon>Debaryomycetaceae</taxon>
        <taxon>Millerozyma</taxon>
    </lineage>
</organism>
<gene>
    <name evidence="5" type="primary">Piso0_002209</name>
    <name evidence="5" type="ORF">GNLVRS01_PISO0I05244g</name>
</gene>
<name>G8YEF1_PICSO</name>
<dbReference type="GO" id="GO:0032259">
    <property type="term" value="P:methylation"/>
    <property type="evidence" value="ECO:0007669"/>
    <property type="project" value="UniProtKB-KW"/>
</dbReference>
<keyword evidence="2" id="KW-0489">Methyltransferase</keyword>
<dbReference type="GO" id="GO:0008757">
    <property type="term" value="F:S-adenosylmethionine-dependent methyltransferase activity"/>
    <property type="evidence" value="ECO:0007669"/>
    <property type="project" value="InterPro"/>
</dbReference>
<evidence type="ECO:0000313" key="6">
    <source>
        <dbReference type="Proteomes" id="UP000005222"/>
    </source>
</evidence>
<dbReference type="InterPro" id="IPR051052">
    <property type="entry name" value="Diverse_substrate_MTase"/>
</dbReference>
<keyword evidence="3" id="KW-0808">Transferase</keyword>
<keyword evidence="6" id="KW-1185">Reference proteome</keyword>
<dbReference type="EMBL" id="FO082051">
    <property type="protein sequence ID" value="CCE81550.1"/>
    <property type="molecule type" value="Genomic_DNA"/>
</dbReference>
<dbReference type="PANTHER" id="PTHR44942:SF4">
    <property type="entry name" value="METHYLTRANSFERASE TYPE 11 DOMAIN-CONTAINING PROTEIN"/>
    <property type="match status" value="1"/>
</dbReference>
<protein>
    <submittedName>
        <fullName evidence="5">Piso0_002209 protein</fullName>
    </submittedName>
</protein>
<reference evidence="5 6" key="1">
    <citation type="journal article" date="2012" name="G3 (Bethesda)">
        <title>Pichia sorbitophila, an interspecies yeast hybrid reveals early steps of genome resolution following polyploidization.</title>
        <authorList>
            <person name="Leh Louis V."/>
            <person name="Despons L."/>
            <person name="Friedrich A."/>
            <person name="Martin T."/>
            <person name="Durrens P."/>
            <person name="Casaregola S."/>
            <person name="Neuveglise C."/>
            <person name="Fairhead C."/>
            <person name="Marck C."/>
            <person name="Cruz J.A."/>
            <person name="Straub M.L."/>
            <person name="Kugler V."/>
            <person name="Sacerdot C."/>
            <person name="Uzunov Z."/>
            <person name="Thierry A."/>
            <person name="Weiss S."/>
            <person name="Bleykasten C."/>
            <person name="De Montigny J."/>
            <person name="Jacques N."/>
            <person name="Jung P."/>
            <person name="Lemaire M."/>
            <person name="Mallet S."/>
            <person name="Morel G."/>
            <person name="Richard G.F."/>
            <person name="Sarkar A."/>
            <person name="Savel G."/>
            <person name="Schacherer J."/>
            <person name="Seret M.L."/>
            <person name="Talla E."/>
            <person name="Samson G."/>
            <person name="Jubin C."/>
            <person name="Poulain J."/>
            <person name="Vacherie B."/>
            <person name="Barbe V."/>
            <person name="Pelletier E."/>
            <person name="Sherman D.J."/>
            <person name="Westhof E."/>
            <person name="Weissenbach J."/>
            <person name="Baret P.V."/>
            <person name="Wincker P."/>
            <person name="Gaillardin C."/>
            <person name="Dujon B."/>
            <person name="Souciet J.L."/>
        </authorList>
    </citation>
    <scope>NUCLEOTIDE SEQUENCE [LARGE SCALE GENOMIC DNA]</scope>
    <source>
        <strain evidence="6">ATCC MYA-4447 / BCRC 22081 / CBS 7064 / NBRC 10061 / NRRL Y-12695</strain>
    </source>
</reference>
<feature type="domain" description="Methyltransferase type 11" evidence="4">
    <location>
        <begin position="58"/>
        <end position="148"/>
    </location>
</feature>
<proteinExistence type="inferred from homology"/>
<comment type="similarity">
    <text evidence="1">Belongs to the methyltransferase superfamily.</text>
</comment>
<evidence type="ECO:0000256" key="1">
    <source>
        <dbReference type="ARBA" id="ARBA00008361"/>
    </source>
</evidence>
<evidence type="ECO:0000313" key="5">
    <source>
        <dbReference type="EMBL" id="CCE81550.1"/>
    </source>
</evidence>
<dbReference type="Proteomes" id="UP000005222">
    <property type="component" value="Chromosome I"/>
</dbReference>
<dbReference type="eggNOG" id="KOG3010">
    <property type="taxonomic scope" value="Eukaryota"/>
</dbReference>
<dbReference type="HOGENOM" id="CLU_049344_4_1_1"/>
<sequence length="315" mass="35575">MSSTPHSVAVNSYNSNHAVYDQHRLSYSPKITEKFLIDLKLAKGSEGSLKTDTNKKILELASGTGKFTKLLTTYGWSDTLTVVEPSEGMIETFSKNFPHIEAKQGSSYDIPVPDQSYDVVIIAQGFHWFSDDRSLKEINRVLKPGGMFGCIWNFDAPSGAITIAPADPEVEIIYDDTHKNVKAAEVPQLVGSYFEAHPWAIATADFTYSYDVNVPQYRHGKWREALTKDKTYFRPISKENFYLFTTTIKHDDVPLYWGTRSYITKLNSEERAEYDSKLSALVDETVTENDKSIENDTVYLKKAVGTHTIVLEVNK</sequence>
<dbReference type="InterPro" id="IPR013216">
    <property type="entry name" value="Methyltransf_11"/>
</dbReference>
<dbReference type="OMA" id="PPIENEG"/>
<evidence type="ECO:0000256" key="3">
    <source>
        <dbReference type="ARBA" id="ARBA00022679"/>
    </source>
</evidence>
<dbReference type="Pfam" id="PF08241">
    <property type="entry name" value="Methyltransf_11"/>
    <property type="match status" value="1"/>
</dbReference>
<dbReference type="SUPFAM" id="SSF53335">
    <property type="entry name" value="S-adenosyl-L-methionine-dependent methyltransferases"/>
    <property type="match status" value="1"/>
</dbReference>
<dbReference type="PANTHER" id="PTHR44942">
    <property type="entry name" value="METHYLTRANSF_11 DOMAIN-CONTAINING PROTEIN"/>
    <property type="match status" value="1"/>
</dbReference>
<dbReference type="CDD" id="cd02440">
    <property type="entry name" value="AdoMet_MTases"/>
    <property type="match status" value="1"/>
</dbReference>
<dbReference type="AlphaFoldDB" id="G8YEF1"/>
<dbReference type="InParanoid" id="G8YEF1"/>
<accession>G8YEF1</accession>
<dbReference type="Gene3D" id="3.40.50.150">
    <property type="entry name" value="Vaccinia Virus protein VP39"/>
    <property type="match status" value="1"/>
</dbReference>
<dbReference type="OrthoDB" id="10027013at2759"/>
<dbReference type="InterPro" id="IPR029063">
    <property type="entry name" value="SAM-dependent_MTases_sf"/>
</dbReference>
<dbReference type="STRING" id="559304.G8YEF1"/>